<organism evidence="2 3">
    <name type="scientific">Lentzea jiangxiensis</name>
    <dbReference type="NCBI Taxonomy" id="641025"/>
    <lineage>
        <taxon>Bacteria</taxon>
        <taxon>Bacillati</taxon>
        <taxon>Actinomycetota</taxon>
        <taxon>Actinomycetes</taxon>
        <taxon>Pseudonocardiales</taxon>
        <taxon>Pseudonocardiaceae</taxon>
        <taxon>Lentzea</taxon>
    </lineage>
</organism>
<accession>A0A1H0KPU7</accession>
<dbReference type="AlphaFoldDB" id="A0A1H0KPU7"/>
<evidence type="ECO:0000313" key="2">
    <source>
        <dbReference type="EMBL" id="SDO57803.1"/>
    </source>
</evidence>
<name>A0A1H0KPU7_9PSEU</name>
<keyword evidence="3" id="KW-1185">Reference proteome</keyword>
<gene>
    <name evidence="2" type="ORF">SAMN05421507_10319</name>
</gene>
<reference evidence="3" key="1">
    <citation type="submission" date="2016-10" db="EMBL/GenBank/DDBJ databases">
        <authorList>
            <person name="Varghese N."/>
            <person name="Submissions S."/>
        </authorList>
    </citation>
    <scope>NUCLEOTIDE SEQUENCE [LARGE SCALE GENOMIC DNA]</scope>
    <source>
        <strain evidence="3">CGMCC 4.6609</strain>
    </source>
</reference>
<dbReference type="STRING" id="641025.SAMN05421507_10319"/>
<evidence type="ECO:0000256" key="1">
    <source>
        <dbReference type="SAM" id="SignalP"/>
    </source>
</evidence>
<feature type="signal peptide" evidence="1">
    <location>
        <begin position="1"/>
        <end position="31"/>
    </location>
</feature>
<feature type="chain" id="PRO_5011609744" evidence="1">
    <location>
        <begin position="32"/>
        <end position="120"/>
    </location>
</feature>
<proteinExistence type="predicted"/>
<dbReference type="EMBL" id="FNIX01000003">
    <property type="protein sequence ID" value="SDO57803.1"/>
    <property type="molecule type" value="Genomic_DNA"/>
</dbReference>
<sequence>MKELLRKAGQAAVAGALAVGVIASTTAVATAAPPGSVITSTPKRGMYCTLTTSVTAGFTHGDASCYNGQWPGEAGWYIVVTCVGGSTATSGVVSSSPYRWGSASAGWCWNGVRDIAIREL</sequence>
<protein>
    <submittedName>
        <fullName evidence="2">Uncharacterized protein</fullName>
    </submittedName>
</protein>
<keyword evidence="1" id="KW-0732">Signal</keyword>
<dbReference type="Proteomes" id="UP000199691">
    <property type="component" value="Unassembled WGS sequence"/>
</dbReference>
<evidence type="ECO:0000313" key="3">
    <source>
        <dbReference type="Proteomes" id="UP000199691"/>
    </source>
</evidence>